<dbReference type="GO" id="GO:0016020">
    <property type="term" value="C:membrane"/>
    <property type="evidence" value="ECO:0007669"/>
    <property type="project" value="UniProtKB-SubCell"/>
</dbReference>
<reference evidence="8" key="1">
    <citation type="submission" date="2016-11" db="UniProtKB">
        <authorList>
            <consortium name="WormBaseParasite"/>
        </authorList>
    </citation>
    <scope>IDENTIFICATION</scope>
</reference>
<feature type="transmembrane region" description="Helical" evidence="6">
    <location>
        <begin position="78"/>
        <end position="102"/>
    </location>
</feature>
<evidence type="ECO:0000256" key="2">
    <source>
        <dbReference type="ARBA" id="ARBA00010970"/>
    </source>
</evidence>
<dbReference type="Pfam" id="PF07264">
    <property type="entry name" value="EI24"/>
    <property type="match status" value="1"/>
</dbReference>
<protein>
    <submittedName>
        <fullName evidence="8">Uncharacterized protein</fullName>
    </submittedName>
</protein>
<dbReference type="PANTHER" id="PTHR21389">
    <property type="entry name" value="P53 INDUCED PROTEIN"/>
    <property type="match status" value="1"/>
</dbReference>
<feature type="transmembrane region" description="Helical" evidence="6">
    <location>
        <begin position="184"/>
        <end position="205"/>
    </location>
</feature>
<name>A0A1I7T3E2_9PELO</name>
<dbReference type="GO" id="GO:0005783">
    <property type="term" value="C:endoplasmic reticulum"/>
    <property type="evidence" value="ECO:0007669"/>
    <property type="project" value="TreeGrafter"/>
</dbReference>
<evidence type="ECO:0000313" key="8">
    <source>
        <dbReference type="WBParaSite" id="Csp11.Scaffold489.g2043.t1"/>
    </source>
</evidence>
<dbReference type="STRING" id="1561998.A0A1I7T3E2"/>
<evidence type="ECO:0000256" key="6">
    <source>
        <dbReference type="SAM" id="Phobius"/>
    </source>
</evidence>
<evidence type="ECO:0000256" key="5">
    <source>
        <dbReference type="ARBA" id="ARBA00023136"/>
    </source>
</evidence>
<keyword evidence="7" id="KW-1185">Reference proteome</keyword>
<dbReference type="InterPro" id="IPR059112">
    <property type="entry name" value="CysZ/EI24"/>
</dbReference>
<dbReference type="WBParaSite" id="Csp11.Scaffold489.g2043.t1">
    <property type="protein sequence ID" value="Csp11.Scaffold489.g2043.t1"/>
    <property type="gene ID" value="Csp11.Scaffold489.g2043"/>
</dbReference>
<dbReference type="Proteomes" id="UP000095282">
    <property type="component" value="Unplaced"/>
</dbReference>
<dbReference type="eggNOG" id="KOG3966">
    <property type="taxonomic scope" value="Eukaryota"/>
</dbReference>
<comment type="similarity">
    <text evidence="2">Belongs to the EI24 family.</text>
</comment>
<dbReference type="GO" id="GO:0016236">
    <property type="term" value="P:macroautophagy"/>
    <property type="evidence" value="ECO:0007669"/>
    <property type="project" value="TreeGrafter"/>
</dbReference>
<feature type="transmembrane region" description="Helical" evidence="6">
    <location>
        <begin position="114"/>
        <end position="137"/>
    </location>
</feature>
<feature type="transmembrane region" description="Helical" evidence="6">
    <location>
        <begin position="251"/>
        <end position="271"/>
    </location>
</feature>
<sequence>MMRLLRVIAIDMFHGTYDSIVGLYFIRRLFEEDAKEIVIEPPKKREKTVLELRREKQGIFRRPPEPPKKKDSITKKLLQIWGMNISFMIIWLGCTAILGYVFGLFDKYVLGQSIGTFLFVPVFIASRAIQALWFSDISGACMRALKTEPQIKESVGKMINETILSLIHQTFFLFQGILSQHLPIPLITPVIVFVHIAILNSMYCFDYFFDSFNIYLNRRRLYFETRWPYFIGFGAPLALACSFSNDMFVNGVIFSLLFPLFIISSYTANWARRYDEEIPYVAICRISAMFTKLTADGFKNLTTVKPPVPVQSTIANEQRSS</sequence>
<evidence type="ECO:0000313" key="7">
    <source>
        <dbReference type="Proteomes" id="UP000095282"/>
    </source>
</evidence>
<dbReference type="AlphaFoldDB" id="A0A1I7T3E2"/>
<evidence type="ECO:0000256" key="3">
    <source>
        <dbReference type="ARBA" id="ARBA00022692"/>
    </source>
</evidence>
<proteinExistence type="inferred from homology"/>
<evidence type="ECO:0000256" key="1">
    <source>
        <dbReference type="ARBA" id="ARBA00004141"/>
    </source>
</evidence>
<dbReference type="PANTHER" id="PTHR21389:SF0">
    <property type="entry name" value="ETOPOSIDE-INDUCED PROTEIN 2.4 HOMOLOG"/>
    <property type="match status" value="1"/>
</dbReference>
<evidence type="ECO:0000256" key="4">
    <source>
        <dbReference type="ARBA" id="ARBA00022989"/>
    </source>
</evidence>
<comment type="subcellular location">
    <subcellularLocation>
        <location evidence="1">Membrane</location>
        <topology evidence="1">Multi-pass membrane protein</topology>
    </subcellularLocation>
</comment>
<organism evidence="7 8">
    <name type="scientific">Caenorhabditis tropicalis</name>
    <dbReference type="NCBI Taxonomy" id="1561998"/>
    <lineage>
        <taxon>Eukaryota</taxon>
        <taxon>Metazoa</taxon>
        <taxon>Ecdysozoa</taxon>
        <taxon>Nematoda</taxon>
        <taxon>Chromadorea</taxon>
        <taxon>Rhabditida</taxon>
        <taxon>Rhabditina</taxon>
        <taxon>Rhabditomorpha</taxon>
        <taxon>Rhabditoidea</taxon>
        <taxon>Rhabditidae</taxon>
        <taxon>Peloderinae</taxon>
        <taxon>Caenorhabditis</taxon>
    </lineage>
</organism>
<accession>A0A1I7T3E2</accession>
<keyword evidence="5 6" id="KW-0472">Membrane</keyword>
<keyword evidence="3 6" id="KW-0812">Transmembrane</keyword>
<keyword evidence="4 6" id="KW-1133">Transmembrane helix</keyword>